<dbReference type="Proteomes" id="UP000245168">
    <property type="component" value="Unassembled WGS sequence"/>
</dbReference>
<evidence type="ECO:0000256" key="7">
    <source>
        <dbReference type="ARBA" id="ARBA00023065"/>
    </source>
</evidence>
<dbReference type="GO" id="GO:0005385">
    <property type="term" value="F:zinc ion transmembrane transporter activity"/>
    <property type="evidence" value="ECO:0007669"/>
    <property type="project" value="TreeGrafter"/>
</dbReference>
<dbReference type="GO" id="GO:0005886">
    <property type="term" value="C:plasma membrane"/>
    <property type="evidence" value="ECO:0007669"/>
    <property type="project" value="TreeGrafter"/>
</dbReference>
<feature type="transmembrane region" description="Helical" evidence="9">
    <location>
        <begin position="116"/>
        <end position="139"/>
    </location>
</feature>
<dbReference type="SUPFAM" id="SSF161111">
    <property type="entry name" value="Cation efflux protein transmembrane domain-like"/>
    <property type="match status" value="1"/>
</dbReference>
<dbReference type="InterPro" id="IPR027469">
    <property type="entry name" value="Cation_efflux_TMD_sf"/>
</dbReference>
<keyword evidence="5" id="KW-0864">Zinc transport</keyword>
<name>A0A2U2BRV9_9PROT</name>
<keyword evidence="13" id="KW-1185">Reference proteome</keyword>
<keyword evidence="5" id="KW-0862">Zinc</keyword>
<dbReference type="EMBL" id="QEXV01000005">
    <property type="protein sequence ID" value="PWE16751.1"/>
    <property type="molecule type" value="Genomic_DNA"/>
</dbReference>
<dbReference type="OrthoDB" id="9809646at2"/>
<comment type="similarity">
    <text evidence="2">Belongs to the cation diffusion facilitator (CDF) transporter (TC 2.A.4) family. SLC30A subfamily.</text>
</comment>
<feature type="transmembrane region" description="Helical" evidence="9">
    <location>
        <begin position="184"/>
        <end position="201"/>
    </location>
</feature>
<keyword evidence="7" id="KW-0406">Ion transport</keyword>
<proteinExistence type="inferred from homology"/>
<reference evidence="13" key="1">
    <citation type="submission" date="2018-05" db="EMBL/GenBank/DDBJ databases">
        <authorList>
            <person name="Liu B.-T."/>
        </authorList>
    </citation>
    <scope>NUCLEOTIDE SEQUENCE [LARGE SCALE GENOMIC DNA]</scope>
    <source>
        <strain evidence="13">WD6-1</strain>
    </source>
</reference>
<keyword evidence="6 9" id="KW-1133">Transmembrane helix</keyword>
<dbReference type="Pfam" id="PF16916">
    <property type="entry name" value="ZT_dimer"/>
    <property type="match status" value="1"/>
</dbReference>
<evidence type="ECO:0000313" key="13">
    <source>
        <dbReference type="Proteomes" id="UP000245168"/>
    </source>
</evidence>
<dbReference type="PANTHER" id="PTHR11562:SF17">
    <property type="entry name" value="RE54080P-RELATED"/>
    <property type="match status" value="1"/>
</dbReference>
<dbReference type="InterPro" id="IPR027470">
    <property type="entry name" value="Cation_efflux_CTD"/>
</dbReference>
<evidence type="ECO:0000313" key="12">
    <source>
        <dbReference type="EMBL" id="PWE16751.1"/>
    </source>
</evidence>
<comment type="caution">
    <text evidence="12">The sequence shown here is derived from an EMBL/GenBank/DDBJ whole genome shotgun (WGS) entry which is preliminary data.</text>
</comment>
<evidence type="ECO:0000256" key="6">
    <source>
        <dbReference type="ARBA" id="ARBA00022989"/>
    </source>
</evidence>
<dbReference type="SUPFAM" id="SSF160240">
    <property type="entry name" value="Cation efflux protein cytoplasmic domain-like"/>
    <property type="match status" value="1"/>
</dbReference>
<dbReference type="RefSeq" id="WP_109253474.1">
    <property type="nucleotide sequence ID" value="NZ_QEXV01000005.1"/>
</dbReference>
<dbReference type="InterPro" id="IPR036837">
    <property type="entry name" value="Cation_efflux_CTD_sf"/>
</dbReference>
<feature type="transmembrane region" description="Helical" evidence="9">
    <location>
        <begin position="19"/>
        <end position="38"/>
    </location>
</feature>
<keyword evidence="3" id="KW-0813">Transport</keyword>
<keyword evidence="8 9" id="KW-0472">Membrane</keyword>
<feature type="transmembrane region" description="Helical" evidence="9">
    <location>
        <begin position="160"/>
        <end position="178"/>
    </location>
</feature>
<evidence type="ECO:0000256" key="9">
    <source>
        <dbReference type="SAM" id="Phobius"/>
    </source>
</evidence>
<evidence type="ECO:0000256" key="8">
    <source>
        <dbReference type="ARBA" id="ARBA00023136"/>
    </source>
</evidence>
<protein>
    <submittedName>
        <fullName evidence="12">Cation transporter</fullName>
    </submittedName>
</protein>
<comment type="subcellular location">
    <subcellularLocation>
        <location evidence="1">Membrane</location>
        <topology evidence="1">Multi-pass membrane protein</topology>
    </subcellularLocation>
</comment>
<dbReference type="InterPro" id="IPR050681">
    <property type="entry name" value="CDF/SLC30A"/>
</dbReference>
<keyword evidence="4 9" id="KW-0812">Transmembrane</keyword>
<dbReference type="InterPro" id="IPR002524">
    <property type="entry name" value="Cation_efflux"/>
</dbReference>
<dbReference type="Pfam" id="PF01545">
    <property type="entry name" value="Cation_efflux"/>
    <property type="match status" value="1"/>
</dbReference>
<evidence type="ECO:0000256" key="5">
    <source>
        <dbReference type="ARBA" id="ARBA00022906"/>
    </source>
</evidence>
<evidence type="ECO:0000256" key="4">
    <source>
        <dbReference type="ARBA" id="ARBA00022692"/>
    </source>
</evidence>
<organism evidence="12 13">
    <name type="scientific">Marinicauda salina</name>
    <dbReference type="NCBI Taxonomy" id="2135793"/>
    <lineage>
        <taxon>Bacteria</taxon>
        <taxon>Pseudomonadati</taxon>
        <taxon>Pseudomonadota</taxon>
        <taxon>Alphaproteobacteria</taxon>
        <taxon>Maricaulales</taxon>
        <taxon>Maricaulaceae</taxon>
        <taxon>Marinicauda</taxon>
    </lineage>
</organism>
<dbReference type="Gene3D" id="1.20.1510.10">
    <property type="entry name" value="Cation efflux protein transmembrane domain"/>
    <property type="match status" value="1"/>
</dbReference>
<evidence type="ECO:0000259" key="10">
    <source>
        <dbReference type="Pfam" id="PF01545"/>
    </source>
</evidence>
<dbReference type="AlphaFoldDB" id="A0A2U2BRV9"/>
<accession>A0A2U2BRV9</accession>
<dbReference type="NCBIfam" id="TIGR01297">
    <property type="entry name" value="CDF"/>
    <property type="match status" value="1"/>
</dbReference>
<gene>
    <name evidence="12" type="ORF">DDZ18_11160</name>
</gene>
<feature type="domain" description="Cation efflux protein transmembrane" evidence="10">
    <location>
        <begin position="22"/>
        <end position="209"/>
    </location>
</feature>
<evidence type="ECO:0000256" key="2">
    <source>
        <dbReference type="ARBA" id="ARBA00008873"/>
    </source>
</evidence>
<feature type="transmembrane region" description="Helical" evidence="9">
    <location>
        <begin position="44"/>
        <end position="65"/>
    </location>
</feature>
<evidence type="ECO:0000256" key="1">
    <source>
        <dbReference type="ARBA" id="ARBA00004141"/>
    </source>
</evidence>
<evidence type="ECO:0000259" key="11">
    <source>
        <dbReference type="Pfam" id="PF16916"/>
    </source>
</evidence>
<feature type="transmembrane region" description="Helical" evidence="9">
    <location>
        <begin position="85"/>
        <end position="104"/>
    </location>
</feature>
<feature type="domain" description="Cation efflux protein cytoplasmic" evidence="11">
    <location>
        <begin position="215"/>
        <end position="287"/>
    </location>
</feature>
<dbReference type="PANTHER" id="PTHR11562">
    <property type="entry name" value="CATION EFFLUX PROTEIN/ ZINC TRANSPORTER"/>
    <property type="match status" value="1"/>
</dbReference>
<dbReference type="InterPro" id="IPR058533">
    <property type="entry name" value="Cation_efflux_TM"/>
</dbReference>
<evidence type="ECO:0000256" key="3">
    <source>
        <dbReference type="ARBA" id="ARBA00022448"/>
    </source>
</evidence>
<sequence>MAHDHGHGHHHHANETRTLWAAGLTGAFMIAEVIGGILTGSLALLADAAHMFTDFAALGLAWAAFRISRRPADPKRTYGFDRLQVLVAFANGVTLAVLTAWIVAEALGRLAAPEPILAGPMAVVAALGLVVNIAAFAILHGADRDNLNIRGAAAHVMGDLLGSVAALAAAGVILQTGFTPIDSILSLGIAALIAISAARLIRDSGRILLEAAPEEVDPRAIRADLLEAIPGLDDVHHIHVWSITQERPMATLHARMHDPAEAPGIVSAIRERLHDAHGLSHVTVETEIVEPGEAAETAS</sequence>